<dbReference type="EMBL" id="MKIO01000027">
    <property type="protein sequence ID" value="OLP55633.1"/>
    <property type="molecule type" value="Genomic_DNA"/>
</dbReference>
<proteinExistence type="inferred from homology"/>
<evidence type="ECO:0000256" key="1">
    <source>
        <dbReference type="ARBA" id="ARBA00004370"/>
    </source>
</evidence>
<gene>
    <name evidence="9" type="ORF">BJF92_08130</name>
    <name evidence="10" type="ORF">BTR14_09265</name>
</gene>
<accession>A0A1Q9AK76</accession>
<dbReference type="Pfam" id="PF00015">
    <property type="entry name" value="MCPsignal"/>
    <property type="match status" value="1"/>
</dbReference>
<dbReference type="FunFam" id="1.10.287.950:FF:000001">
    <property type="entry name" value="Methyl-accepting chemotaxis sensory transducer"/>
    <property type="match status" value="1"/>
</dbReference>
<dbReference type="Pfam" id="PF12729">
    <property type="entry name" value="4HB_MCP_1"/>
    <property type="match status" value="1"/>
</dbReference>
<dbReference type="PROSITE" id="PS50885">
    <property type="entry name" value="HAMP"/>
    <property type="match status" value="2"/>
</dbReference>
<dbReference type="Pfam" id="PF00672">
    <property type="entry name" value="HAMP"/>
    <property type="match status" value="2"/>
</dbReference>
<evidence type="ECO:0000256" key="2">
    <source>
        <dbReference type="ARBA" id="ARBA00022500"/>
    </source>
</evidence>
<comment type="similarity">
    <text evidence="3">Belongs to the methyl-accepting chemotaxis (MCP) protein family.</text>
</comment>
<dbReference type="Gene3D" id="1.10.287.950">
    <property type="entry name" value="Methyl-accepting chemotaxis protein"/>
    <property type="match status" value="1"/>
</dbReference>
<dbReference type="OrthoDB" id="7293398at2"/>
<dbReference type="InterPro" id="IPR004089">
    <property type="entry name" value="MCPsignal_dom"/>
</dbReference>
<evidence type="ECO:0000259" key="7">
    <source>
        <dbReference type="PROSITE" id="PS50111"/>
    </source>
</evidence>
<dbReference type="CDD" id="cd06225">
    <property type="entry name" value="HAMP"/>
    <property type="match status" value="1"/>
</dbReference>
<sequence>MFSSIRTKTLLVLLFGLMTALALLQGSFAIYSVMGLRERTSDMSFRIDRAHQMAELDRLFGDVRRGYALLAGAKTDEQRTAMLYTLQKSRDDRRKAFDAFGATIKTPEMREKFGPAVTAIDEYERLGAQLISAAMAGDTDGVQKKVSEMIAQGGRAVSLFSAVLAVNRNNAEVVKNEAMGMADNTLMLTSVLSLIVLLIGLGAAIYCFRRIARPIAGITAAMTTLSQGDLAQEIPFTGRKDDIGDMARAVGVFRDNALERSRLEREAEANRSLSEQERLEREAQKAREADDLQFAVRNLGAALDRLAHGDVGQHLPEPFVGQLDTLRVNFNQSLERLQGVLRAVGETASTIDAGTQEIRSATDDLSRRTEQQAASVEETAAALEQLTTTVKEAATRAGKVSALVDQTREGAERSGDVVRRAVSAMTEIEKSSAEISEIITVIDEIAFQTNLLALNAGVEAARAGEAGKGFAVVAQEVRELAQRSANAAKEIKGRITRSGDQVRNGVALVGETGAALETIVTEVQEINRNIAAIVSSTREQSVGLSEINSAIAQVDQGTQQNASMVEQTTAATHGLAGQAAALNELLGQFQLGEDRAPRAATERTPPAASPARTLHGRLASAFAGNAARALPQESWESF</sequence>
<feature type="domain" description="HAMP" evidence="8">
    <location>
        <begin position="290"/>
        <end position="342"/>
    </location>
</feature>
<feature type="domain" description="Methyl-accepting transducer" evidence="7">
    <location>
        <begin position="347"/>
        <end position="576"/>
    </location>
</feature>
<evidence type="ECO:0000313" key="9">
    <source>
        <dbReference type="EMBL" id="OLP55633.1"/>
    </source>
</evidence>
<dbReference type="GO" id="GO:0004888">
    <property type="term" value="F:transmembrane signaling receptor activity"/>
    <property type="evidence" value="ECO:0007669"/>
    <property type="project" value="TreeGrafter"/>
</dbReference>
<dbReference type="SMART" id="SM00283">
    <property type="entry name" value="MA"/>
    <property type="match status" value="1"/>
</dbReference>
<evidence type="ECO:0000256" key="5">
    <source>
        <dbReference type="SAM" id="Coils"/>
    </source>
</evidence>
<dbReference type="SMART" id="SM00304">
    <property type="entry name" value="HAMP"/>
    <property type="match status" value="2"/>
</dbReference>
<comment type="subcellular location">
    <subcellularLocation>
        <location evidence="1">Membrane</location>
    </subcellularLocation>
</comment>
<comment type="caution">
    <text evidence="9">The sequence shown here is derived from an EMBL/GenBank/DDBJ whole genome shotgun (WGS) entry which is preliminary data.</text>
</comment>
<reference evidence="10 12" key="3">
    <citation type="journal article" date="2017" name="Antonie Van Leeuwenhoek">
        <title>Rhizobium rhizosphaerae sp. nov., a novel species isolated from rice rhizosphere.</title>
        <authorList>
            <person name="Zhao J.J."/>
            <person name="Zhang J."/>
            <person name="Zhang R.J."/>
            <person name="Zhang C.W."/>
            <person name="Yin H.Q."/>
            <person name="Zhang X.X."/>
        </authorList>
    </citation>
    <scope>NUCLEOTIDE SEQUENCE [LARGE SCALE GENOMIC DNA]</scope>
    <source>
        <strain evidence="10 12">RD15</strain>
    </source>
</reference>
<keyword evidence="2" id="KW-0145">Chemotaxis</keyword>
<evidence type="ECO:0000256" key="3">
    <source>
        <dbReference type="ARBA" id="ARBA00029447"/>
    </source>
</evidence>
<reference evidence="9 11" key="1">
    <citation type="submission" date="2016-09" db="EMBL/GenBank/DDBJ databases">
        <title>Rhizobium sp. nov., a novel species isolated from the rice rhizosphere.</title>
        <authorList>
            <person name="Zhao J."/>
            <person name="Zhang X."/>
        </authorList>
    </citation>
    <scope>NUCLEOTIDE SEQUENCE [LARGE SCALE GENOMIC DNA]</scope>
    <source>
        <strain evidence="9 11">MH17</strain>
    </source>
</reference>
<evidence type="ECO:0000256" key="6">
    <source>
        <dbReference type="SAM" id="Phobius"/>
    </source>
</evidence>
<name>A0A1Q9AK76_9HYPH</name>
<evidence type="ECO:0000313" key="11">
    <source>
        <dbReference type="Proteomes" id="UP000186143"/>
    </source>
</evidence>
<feature type="coiled-coil region" evidence="5">
    <location>
        <begin position="366"/>
        <end position="396"/>
    </location>
</feature>
<dbReference type="RefSeq" id="WP_075634633.1">
    <property type="nucleotide sequence ID" value="NZ_MKIO01000027.1"/>
</dbReference>
<dbReference type="SUPFAM" id="SSF58104">
    <property type="entry name" value="Methyl-accepting chemotaxis protein (MCP) signaling domain"/>
    <property type="match status" value="1"/>
</dbReference>
<evidence type="ECO:0000259" key="8">
    <source>
        <dbReference type="PROSITE" id="PS50885"/>
    </source>
</evidence>
<dbReference type="GO" id="GO:0006935">
    <property type="term" value="P:chemotaxis"/>
    <property type="evidence" value="ECO:0007669"/>
    <property type="project" value="UniProtKB-KW"/>
</dbReference>
<dbReference type="InterPro" id="IPR051310">
    <property type="entry name" value="MCP_chemotaxis"/>
</dbReference>
<dbReference type="PANTHER" id="PTHR43531">
    <property type="entry name" value="PROTEIN ICFG"/>
    <property type="match status" value="1"/>
</dbReference>
<dbReference type="PANTHER" id="PTHR43531:SF11">
    <property type="entry name" value="METHYL-ACCEPTING CHEMOTAXIS PROTEIN 3"/>
    <property type="match status" value="1"/>
</dbReference>
<dbReference type="EMBL" id="MSPX01000006">
    <property type="protein sequence ID" value="OQP86630.1"/>
    <property type="molecule type" value="Genomic_DNA"/>
</dbReference>
<dbReference type="SUPFAM" id="SSF158472">
    <property type="entry name" value="HAMP domain-like"/>
    <property type="match status" value="1"/>
</dbReference>
<dbReference type="STRING" id="1672749.BJF92_08130"/>
<dbReference type="GO" id="GO:0005886">
    <property type="term" value="C:plasma membrane"/>
    <property type="evidence" value="ECO:0007669"/>
    <property type="project" value="TreeGrafter"/>
</dbReference>
<dbReference type="Proteomes" id="UP000186143">
    <property type="component" value="Unassembled WGS sequence"/>
</dbReference>
<dbReference type="PROSITE" id="PS50111">
    <property type="entry name" value="CHEMOTAXIS_TRANSDUC_2"/>
    <property type="match status" value="1"/>
</dbReference>
<dbReference type="GO" id="GO:0007165">
    <property type="term" value="P:signal transduction"/>
    <property type="evidence" value="ECO:0007669"/>
    <property type="project" value="UniProtKB-KW"/>
</dbReference>
<reference evidence="10" key="2">
    <citation type="submission" date="2016-12" db="EMBL/GenBank/DDBJ databases">
        <authorList>
            <person name="Zhang X."/>
            <person name="Zhao J."/>
        </authorList>
    </citation>
    <scope>NUCLEOTIDE SEQUENCE</scope>
    <source>
        <strain evidence="10">RD15</strain>
    </source>
</reference>
<evidence type="ECO:0000256" key="4">
    <source>
        <dbReference type="PROSITE-ProRule" id="PRU00284"/>
    </source>
</evidence>
<dbReference type="InterPro" id="IPR003660">
    <property type="entry name" value="HAMP_dom"/>
</dbReference>
<evidence type="ECO:0000313" key="10">
    <source>
        <dbReference type="EMBL" id="OQP86630.1"/>
    </source>
</evidence>
<keyword evidence="6" id="KW-0812">Transmembrane</keyword>
<feature type="transmembrane region" description="Helical" evidence="6">
    <location>
        <begin position="186"/>
        <end position="208"/>
    </location>
</feature>
<feature type="domain" description="HAMP" evidence="8">
    <location>
        <begin position="209"/>
        <end position="262"/>
    </location>
</feature>
<dbReference type="CDD" id="cd11386">
    <property type="entry name" value="MCP_signal"/>
    <property type="match status" value="1"/>
</dbReference>
<keyword evidence="5" id="KW-0175">Coiled coil</keyword>
<organism evidence="9 11">
    <name type="scientific">Xaviernesmea rhizosphaerae</name>
    <dbReference type="NCBI Taxonomy" id="1672749"/>
    <lineage>
        <taxon>Bacteria</taxon>
        <taxon>Pseudomonadati</taxon>
        <taxon>Pseudomonadota</taxon>
        <taxon>Alphaproteobacteria</taxon>
        <taxon>Hyphomicrobiales</taxon>
        <taxon>Rhizobiaceae</taxon>
        <taxon>Rhizobium/Agrobacterium group</taxon>
        <taxon>Xaviernesmea</taxon>
    </lineage>
</organism>
<evidence type="ECO:0000313" key="12">
    <source>
        <dbReference type="Proteomes" id="UP000192652"/>
    </source>
</evidence>
<protein>
    <submittedName>
        <fullName evidence="9 10">Chemotaxis protein</fullName>
    </submittedName>
</protein>
<keyword evidence="6" id="KW-1133">Transmembrane helix</keyword>
<keyword evidence="6" id="KW-0472">Membrane</keyword>
<keyword evidence="4" id="KW-0807">Transducer</keyword>
<dbReference type="Proteomes" id="UP000192652">
    <property type="component" value="Unassembled WGS sequence"/>
</dbReference>
<dbReference type="AlphaFoldDB" id="A0A1Q9AK76"/>
<keyword evidence="12" id="KW-1185">Reference proteome</keyword>
<dbReference type="Gene3D" id="6.10.340.10">
    <property type="match status" value="1"/>
</dbReference>
<dbReference type="InterPro" id="IPR024478">
    <property type="entry name" value="HlyB_4HB_MCP"/>
</dbReference>